<feature type="signal peptide" evidence="2">
    <location>
        <begin position="1"/>
        <end position="17"/>
    </location>
</feature>
<protein>
    <submittedName>
        <fullName evidence="4">DUF3298 domain-containing protein</fullName>
    </submittedName>
</protein>
<dbReference type="Gene3D" id="3.30.565.40">
    <property type="entry name" value="Fervidobacterium nodosum Rt17-B1 like"/>
    <property type="match status" value="1"/>
</dbReference>
<dbReference type="RefSeq" id="WP_176809271.1">
    <property type="nucleotide sequence ID" value="NZ_CP055306.1"/>
</dbReference>
<dbReference type="Proteomes" id="UP000509660">
    <property type="component" value="Chromosome"/>
</dbReference>
<evidence type="ECO:0000256" key="1">
    <source>
        <dbReference type="SAM" id="Coils"/>
    </source>
</evidence>
<accession>A0A7D5I0H3</accession>
<keyword evidence="1" id="KW-0175">Coiled coil</keyword>
<name>A0A7D5I0H3_9PAST</name>
<dbReference type="InterPro" id="IPR037126">
    <property type="entry name" value="PdaC/RsiV-like_sf"/>
</dbReference>
<keyword evidence="5" id="KW-1185">Reference proteome</keyword>
<keyword evidence="2" id="KW-0732">Signal</keyword>
<dbReference type="EMBL" id="CP055306">
    <property type="protein sequence ID" value="QLB39477.1"/>
    <property type="molecule type" value="Genomic_DNA"/>
</dbReference>
<evidence type="ECO:0000259" key="3">
    <source>
        <dbReference type="Pfam" id="PF11738"/>
    </source>
</evidence>
<gene>
    <name evidence="4" type="ORF">HV559_00485</name>
</gene>
<feature type="domain" description="DUF3298" evidence="3">
    <location>
        <begin position="229"/>
        <end position="300"/>
    </location>
</feature>
<evidence type="ECO:0000256" key="2">
    <source>
        <dbReference type="SAM" id="SignalP"/>
    </source>
</evidence>
<proteinExistence type="predicted"/>
<dbReference type="AlphaFoldDB" id="A0A7D5I0H3"/>
<evidence type="ECO:0000313" key="5">
    <source>
        <dbReference type="Proteomes" id="UP000509660"/>
    </source>
</evidence>
<dbReference type="Gene3D" id="3.90.640.20">
    <property type="entry name" value="Heat-shock cognate protein, ATPase"/>
    <property type="match status" value="1"/>
</dbReference>
<reference evidence="4 5" key="1">
    <citation type="submission" date="2020-06" db="EMBL/GenBank/DDBJ databases">
        <title>Mannheimia pernigra sp. nov. isolated from bovine respiratory tract.</title>
        <authorList>
            <person name="Kuhnert P."/>
            <person name="Akarsu-Egger H."/>
        </authorList>
    </citation>
    <scope>NUCLEOTIDE SEQUENCE [LARGE SCALE GENOMIC DNA]</scope>
    <source>
        <strain evidence="4 5">BNO311</strain>
    </source>
</reference>
<dbReference type="Pfam" id="PF11738">
    <property type="entry name" value="DUF3298"/>
    <property type="match status" value="1"/>
</dbReference>
<feature type="chain" id="PRO_5032600460" evidence="2">
    <location>
        <begin position="18"/>
        <end position="329"/>
    </location>
</feature>
<feature type="coiled-coil region" evidence="1">
    <location>
        <begin position="28"/>
        <end position="86"/>
    </location>
</feature>
<evidence type="ECO:0000313" key="4">
    <source>
        <dbReference type="EMBL" id="QLB39477.1"/>
    </source>
</evidence>
<dbReference type="PROSITE" id="PS51257">
    <property type="entry name" value="PROKAR_LIPOPROTEIN"/>
    <property type="match status" value="1"/>
</dbReference>
<organism evidence="4 5">
    <name type="scientific">Mannheimia pernigra</name>
    <dbReference type="NCBI Taxonomy" id="111844"/>
    <lineage>
        <taxon>Bacteria</taxon>
        <taxon>Pseudomonadati</taxon>
        <taxon>Pseudomonadota</taxon>
        <taxon>Gammaproteobacteria</taxon>
        <taxon>Pasteurellales</taxon>
        <taxon>Pasteurellaceae</taxon>
        <taxon>Mannheimia</taxon>
    </lineage>
</organism>
<sequence length="329" mass="37698">MKKSLLALLIGSVFMMAGCEDGKMTQTVLEAEKQIVQLGNELKSTKDALEKKELELAELSEVKAENENLKAELEKAQKNMALHVEIVNIFDKKDVIKHQVDAKEEFAITESKVSSFVSLPKTNFDWLNQLLINQAYDYNEEQGRKLKNPTEEEFKNYRESVYQDLVESAKTEPAIGYDDHIYSTFVGQRNNIATFIMTSYSYAGGAHGMHYTRYINVDLDKKAEIKLNDLISQQNQAELKQILWKNYSSTRVDESGKYNGFGNEKEFRLSEQFYFSPSGIVFVYPPYELGSYAEGNVEVEAGWYSVNKLLNSDYQVGEKDSFFEEDLKD</sequence>
<dbReference type="InterPro" id="IPR021729">
    <property type="entry name" value="DUF3298"/>
</dbReference>